<proteinExistence type="predicted"/>
<feature type="coiled-coil region" evidence="1">
    <location>
        <begin position="58"/>
        <end position="85"/>
    </location>
</feature>
<dbReference type="AlphaFoldDB" id="A0A4C1WH32"/>
<keyword evidence="1" id="KW-0175">Coiled coil</keyword>
<evidence type="ECO:0000313" key="2">
    <source>
        <dbReference type="EMBL" id="GBP49822.1"/>
    </source>
</evidence>
<accession>A0A4C1WH32</accession>
<organism evidence="2 3">
    <name type="scientific">Eumeta variegata</name>
    <name type="common">Bagworm moth</name>
    <name type="synonym">Eumeta japonica</name>
    <dbReference type="NCBI Taxonomy" id="151549"/>
    <lineage>
        <taxon>Eukaryota</taxon>
        <taxon>Metazoa</taxon>
        <taxon>Ecdysozoa</taxon>
        <taxon>Arthropoda</taxon>
        <taxon>Hexapoda</taxon>
        <taxon>Insecta</taxon>
        <taxon>Pterygota</taxon>
        <taxon>Neoptera</taxon>
        <taxon>Endopterygota</taxon>
        <taxon>Lepidoptera</taxon>
        <taxon>Glossata</taxon>
        <taxon>Ditrysia</taxon>
        <taxon>Tineoidea</taxon>
        <taxon>Psychidae</taxon>
        <taxon>Oiketicinae</taxon>
        <taxon>Eumeta</taxon>
    </lineage>
</organism>
<evidence type="ECO:0000313" key="3">
    <source>
        <dbReference type="Proteomes" id="UP000299102"/>
    </source>
</evidence>
<reference evidence="2 3" key="1">
    <citation type="journal article" date="2019" name="Commun. Biol.">
        <title>The bagworm genome reveals a unique fibroin gene that provides high tensile strength.</title>
        <authorList>
            <person name="Kono N."/>
            <person name="Nakamura H."/>
            <person name="Ohtoshi R."/>
            <person name="Tomita M."/>
            <person name="Numata K."/>
            <person name="Arakawa K."/>
        </authorList>
    </citation>
    <scope>NUCLEOTIDE SEQUENCE [LARGE SCALE GENOMIC DNA]</scope>
</reference>
<name>A0A4C1WH32_EUMVA</name>
<dbReference type="Proteomes" id="UP000299102">
    <property type="component" value="Unassembled WGS sequence"/>
</dbReference>
<keyword evidence="3" id="KW-1185">Reference proteome</keyword>
<sequence length="190" mass="22285">MLDWDPWHFRAQDLNEDMLRRLHKMRIEDLDTWKVVSEKEKARLDLLSAKVNYRVKRKDILKDKLKAAERTYKDAKLRDKECEKRRKIEIKERYDRRFSDNFRANKKCTPTTNNPCAVDVQSAGYDEDPVIDAILVPLSDLIPVPPFQYRSDANIGPTLLDVVEMKIRYLPGGASDYRENCEPRVNVSAT</sequence>
<comment type="caution">
    <text evidence="2">The sequence shown here is derived from an EMBL/GenBank/DDBJ whole genome shotgun (WGS) entry which is preliminary data.</text>
</comment>
<gene>
    <name evidence="2" type="ORF">EVAR_83771_1</name>
</gene>
<dbReference type="EMBL" id="BGZK01000553">
    <property type="protein sequence ID" value="GBP49822.1"/>
    <property type="molecule type" value="Genomic_DNA"/>
</dbReference>
<protein>
    <submittedName>
        <fullName evidence="2">Uncharacterized protein</fullName>
    </submittedName>
</protein>
<evidence type="ECO:0000256" key="1">
    <source>
        <dbReference type="SAM" id="Coils"/>
    </source>
</evidence>